<dbReference type="PANTHER" id="PTHR30572">
    <property type="entry name" value="MEMBRANE COMPONENT OF TRANSPORTER-RELATED"/>
    <property type="match status" value="1"/>
</dbReference>
<feature type="transmembrane region" description="Helical" evidence="7">
    <location>
        <begin position="409"/>
        <end position="430"/>
    </location>
</feature>
<keyword evidence="4 7" id="KW-1133">Transmembrane helix</keyword>
<evidence type="ECO:0000259" key="8">
    <source>
        <dbReference type="Pfam" id="PF02687"/>
    </source>
</evidence>
<evidence type="ECO:0000256" key="7">
    <source>
        <dbReference type="SAM" id="Phobius"/>
    </source>
</evidence>
<evidence type="ECO:0000256" key="5">
    <source>
        <dbReference type="ARBA" id="ARBA00023136"/>
    </source>
</evidence>
<evidence type="ECO:0000313" key="9">
    <source>
        <dbReference type="EMBL" id="RDY32030.1"/>
    </source>
</evidence>
<name>A0A371JH19_9FIRM</name>
<dbReference type="OrthoDB" id="9793166at2"/>
<keyword evidence="2" id="KW-1003">Cell membrane</keyword>
<feature type="transmembrane region" description="Helical" evidence="7">
    <location>
        <begin position="332"/>
        <end position="353"/>
    </location>
</feature>
<feature type="transmembrane region" description="Helical" evidence="7">
    <location>
        <begin position="673"/>
        <end position="693"/>
    </location>
</feature>
<dbReference type="InterPro" id="IPR003838">
    <property type="entry name" value="ABC3_permease_C"/>
</dbReference>
<evidence type="ECO:0000313" key="10">
    <source>
        <dbReference type="Proteomes" id="UP000216411"/>
    </source>
</evidence>
<comment type="similarity">
    <text evidence="6">Belongs to the ABC-4 integral membrane protein family.</text>
</comment>
<keyword evidence="5 7" id="KW-0472">Membrane</keyword>
<sequence>MKSFSGNPLNRSINLLVDRSLRNDKRKNIFVILTITFTVCLMTSLALYSFGKSHELKTWLQGRYQAAVIQTDMNTILQLKSDNNIESVGTEVDIYSLRVDDYTLNIKYRDEDDTYLRSVNLTGRLPEKENEVAVSAAYLEHIGAVVEVGQKISLPLEDGKEKTYTICGVINDDSSLRMYEILVSEMYLNSYYLEQIPYTAVIRIASSEHFKLAEVKEIIYSCLLEYGILEKDIAFSSSYFNSIDNSSQDMAVTVSVGLLIVLACGLVIYSIFYISVVGKIKEYGRLRIIGMTKKQIQKLVKKESGRLSRIAITTGIFFGGLIGYLLVPKGWYWPNSLKCAVITIFFTEIAVGLSVGKPAKMAAGVAPIEAIRVTATIDMTNVKGRKRSSHKISPFTLAGINFYRNRKKAVLTLLSLGFTGVMLMSAATYLNSVDEENVARKAFGDKEFSIALSPNMMGNENSYPNNFQTLQKNNPFSEEVLNKLSENNKVTKIHALKGTVANVFLPNDSNIDTDPYYQIAGLSKENVNSFQNHLLSGTMDYDTLVSEQGILVDDSAGMLKQFDHYDVKVGDIIQIETDKGEKLAFTVSGTLNMQESGYSGIYFYISEELLSEINGSITNFNYEVSVRTEIADLEATEELIINLFKDNQDIKIESFLDAINFVEKHLGAYKKPLYGLVVFIGIFGVINFINNLMTNFITRQREYGVLKSIGLSRKQLLQMLWMESLYYILGTLLITLSIGSVAGYALCKQFDNIGLFGSLHYRFPIMQVTIFTIILLGIWLVYSVVVSHFCKKISLVASIKSFE</sequence>
<feature type="transmembrane region" description="Helical" evidence="7">
    <location>
        <begin position="29"/>
        <end position="51"/>
    </location>
</feature>
<feature type="domain" description="ABC3 transporter permease C-terminal" evidence="8">
    <location>
        <begin position="676"/>
        <end position="784"/>
    </location>
</feature>
<dbReference type="Pfam" id="PF02687">
    <property type="entry name" value="FtsX"/>
    <property type="match status" value="2"/>
</dbReference>
<evidence type="ECO:0000256" key="1">
    <source>
        <dbReference type="ARBA" id="ARBA00004651"/>
    </source>
</evidence>
<protein>
    <submittedName>
        <fullName evidence="9">ABC transporter permease</fullName>
    </submittedName>
</protein>
<evidence type="ECO:0000256" key="4">
    <source>
        <dbReference type="ARBA" id="ARBA00022989"/>
    </source>
</evidence>
<comment type="subcellular location">
    <subcellularLocation>
        <location evidence="1">Cell membrane</location>
        <topology evidence="1">Multi-pass membrane protein</topology>
    </subcellularLocation>
</comment>
<feature type="transmembrane region" description="Helical" evidence="7">
    <location>
        <begin position="307"/>
        <end position="326"/>
    </location>
</feature>
<dbReference type="InterPro" id="IPR050250">
    <property type="entry name" value="Macrolide_Exporter_MacB"/>
</dbReference>
<evidence type="ECO:0000256" key="3">
    <source>
        <dbReference type="ARBA" id="ARBA00022692"/>
    </source>
</evidence>
<reference evidence="9 10" key="1">
    <citation type="journal article" date="2017" name="Genome Announc.">
        <title>Draft Genome Sequence of a Sporulating and Motile Strain of Lachnotalea glycerini Isolated from Water in Quebec City, Canada.</title>
        <authorList>
            <person name="Maheux A.F."/>
            <person name="Boudreau D.K."/>
            <person name="Berube E."/>
            <person name="Boissinot M."/>
            <person name="Raymond F."/>
            <person name="Brodeur S."/>
            <person name="Corbeil J."/>
            <person name="Isabel S."/>
            <person name="Omar R.F."/>
            <person name="Bergeron M.G."/>
        </authorList>
    </citation>
    <scope>NUCLEOTIDE SEQUENCE [LARGE SCALE GENOMIC DNA]</scope>
    <source>
        <strain evidence="9 10">CCRI-19302</strain>
    </source>
</reference>
<dbReference type="GO" id="GO:0022857">
    <property type="term" value="F:transmembrane transporter activity"/>
    <property type="evidence" value="ECO:0007669"/>
    <property type="project" value="TreeGrafter"/>
</dbReference>
<keyword evidence="3 7" id="KW-0812">Transmembrane</keyword>
<feature type="transmembrane region" description="Helical" evidence="7">
    <location>
        <begin position="765"/>
        <end position="785"/>
    </location>
</feature>
<organism evidence="9 10">
    <name type="scientific">Lachnotalea glycerini</name>
    <dbReference type="NCBI Taxonomy" id="1763509"/>
    <lineage>
        <taxon>Bacteria</taxon>
        <taxon>Bacillati</taxon>
        <taxon>Bacillota</taxon>
        <taxon>Clostridia</taxon>
        <taxon>Lachnospirales</taxon>
        <taxon>Lachnospiraceae</taxon>
        <taxon>Lachnotalea</taxon>
    </lineage>
</organism>
<feature type="domain" description="ABC3 transporter permease C-terminal" evidence="8">
    <location>
        <begin position="255"/>
        <end position="344"/>
    </location>
</feature>
<comment type="caution">
    <text evidence="9">The sequence shown here is derived from an EMBL/GenBank/DDBJ whole genome shotgun (WGS) entry which is preliminary data.</text>
</comment>
<dbReference type="AlphaFoldDB" id="A0A371JH19"/>
<feature type="transmembrane region" description="Helical" evidence="7">
    <location>
        <begin position="724"/>
        <end position="745"/>
    </location>
</feature>
<accession>A0A371JH19</accession>
<proteinExistence type="inferred from homology"/>
<dbReference type="RefSeq" id="WP_094378109.1">
    <property type="nucleotide sequence ID" value="NZ_NOKA02000007.1"/>
</dbReference>
<dbReference type="Proteomes" id="UP000216411">
    <property type="component" value="Unassembled WGS sequence"/>
</dbReference>
<feature type="transmembrane region" description="Helical" evidence="7">
    <location>
        <begin position="250"/>
        <end position="277"/>
    </location>
</feature>
<keyword evidence="10" id="KW-1185">Reference proteome</keyword>
<dbReference type="EMBL" id="NOKA02000007">
    <property type="protein sequence ID" value="RDY32030.1"/>
    <property type="molecule type" value="Genomic_DNA"/>
</dbReference>
<dbReference type="GO" id="GO:0005886">
    <property type="term" value="C:plasma membrane"/>
    <property type="evidence" value="ECO:0007669"/>
    <property type="project" value="UniProtKB-SubCell"/>
</dbReference>
<gene>
    <name evidence="9" type="ORF">CG710_006955</name>
</gene>
<dbReference type="PANTHER" id="PTHR30572:SF4">
    <property type="entry name" value="ABC TRANSPORTER PERMEASE YTRF"/>
    <property type="match status" value="1"/>
</dbReference>
<evidence type="ECO:0000256" key="6">
    <source>
        <dbReference type="ARBA" id="ARBA00038076"/>
    </source>
</evidence>
<evidence type="ECO:0000256" key="2">
    <source>
        <dbReference type="ARBA" id="ARBA00022475"/>
    </source>
</evidence>